<dbReference type="AlphaFoldDB" id="A0A521BU94"/>
<proteinExistence type="predicted"/>
<gene>
    <name evidence="1" type="ORF">SAMN06265218_10451</name>
</gene>
<dbReference type="EMBL" id="FXTH01000004">
    <property type="protein sequence ID" value="SMO50728.1"/>
    <property type="molecule type" value="Genomic_DNA"/>
</dbReference>
<reference evidence="1 2" key="1">
    <citation type="submission" date="2017-05" db="EMBL/GenBank/DDBJ databases">
        <authorList>
            <person name="Varghese N."/>
            <person name="Submissions S."/>
        </authorList>
    </citation>
    <scope>NUCLEOTIDE SEQUENCE [LARGE SCALE GENOMIC DNA]</scope>
    <source>
        <strain evidence="1 2">DSM 21194</strain>
    </source>
</reference>
<sequence length="96" mass="11066">MLTFYRAAQDTFTERIERKMKEMVVAHRLVCADQGDPLPEHIKRKDLPVLSDGHQVWTAPGEIEDVLETLHRELKLSQSLQSDTCHLDPDKPDQCL</sequence>
<organism evidence="1 2">
    <name type="scientific">Fodinibius sediminis</name>
    <dbReference type="NCBI Taxonomy" id="1214077"/>
    <lineage>
        <taxon>Bacteria</taxon>
        <taxon>Pseudomonadati</taxon>
        <taxon>Balneolota</taxon>
        <taxon>Balneolia</taxon>
        <taxon>Balneolales</taxon>
        <taxon>Balneolaceae</taxon>
        <taxon>Fodinibius</taxon>
    </lineage>
</organism>
<evidence type="ECO:0000313" key="1">
    <source>
        <dbReference type="EMBL" id="SMO50728.1"/>
    </source>
</evidence>
<name>A0A521BU94_9BACT</name>
<evidence type="ECO:0000313" key="2">
    <source>
        <dbReference type="Proteomes" id="UP000317593"/>
    </source>
</evidence>
<keyword evidence="2" id="KW-1185">Reference proteome</keyword>
<dbReference type="RefSeq" id="WP_142713575.1">
    <property type="nucleotide sequence ID" value="NZ_FXTH01000004.1"/>
</dbReference>
<protein>
    <submittedName>
        <fullName evidence="1">Uncharacterized protein</fullName>
    </submittedName>
</protein>
<dbReference type="Proteomes" id="UP000317593">
    <property type="component" value="Unassembled WGS sequence"/>
</dbReference>
<dbReference type="OrthoDB" id="1525023at2"/>
<accession>A0A521BU94</accession>